<reference evidence="1" key="1">
    <citation type="journal article" date="2014" name="Front. Microbiol.">
        <title>High frequency of phylogenetically diverse reductive dehalogenase-homologous genes in deep subseafloor sedimentary metagenomes.</title>
        <authorList>
            <person name="Kawai M."/>
            <person name="Futagami T."/>
            <person name="Toyoda A."/>
            <person name="Takaki Y."/>
            <person name="Nishi S."/>
            <person name="Hori S."/>
            <person name="Arai W."/>
            <person name="Tsubouchi T."/>
            <person name="Morono Y."/>
            <person name="Uchiyama I."/>
            <person name="Ito T."/>
            <person name="Fujiyama A."/>
            <person name="Inagaki F."/>
            <person name="Takami H."/>
        </authorList>
    </citation>
    <scope>NUCLEOTIDE SEQUENCE</scope>
    <source>
        <strain evidence="1">Expedition CK06-06</strain>
    </source>
</reference>
<comment type="caution">
    <text evidence="1">The sequence shown here is derived from an EMBL/GenBank/DDBJ whole genome shotgun (WGS) entry which is preliminary data.</text>
</comment>
<evidence type="ECO:0000313" key="1">
    <source>
        <dbReference type="EMBL" id="GAH15695.1"/>
    </source>
</evidence>
<gene>
    <name evidence="1" type="ORF">S01H4_62030</name>
</gene>
<accession>X1E5L4</accession>
<feature type="non-terminal residue" evidence="1">
    <location>
        <position position="104"/>
    </location>
</feature>
<name>X1E5L4_9ZZZZ</name>
<dbReference type="EMBL" id="BART01036915">
    <property type="protein sequence ID" value="GAH15695.1"/>
    <property type="molecule type" value="Genomic_DNA"/>
</dbReference>
<organism evidence="1">
    <name type="scientific">marine sediment metagenome</name>
    <dbReference type="NCBI Taxonomy" id="412755"/>
    <lineage>
        <taxon>unclassified sequences</taxon>
        <taxon>metagenomes</taxon>
        <taxon>ecological metagenomes</taxon>
    </lineage>
</organism>
<dbReference type="AlphaFoldDB" id="X1E5L4"/>
<sequence>MPIVSATITPGEVSQAQWDAKFAATTEKLNAMGGAQTTDDLTEGAVAKYDTGVPPASTDELAEGAANKYDTGVPPATQDELPDGTTAKQFLATEQAKLTDIEAD</sequence>
<protein>
    <submittedName>
        <fullName evidence="1">Uncharacterized protein</fullName>
    </submittedName>
</protein>
<proteinExistence type="predicted"/>